<gene>
    <name evidence="3" type="ORF">T310_5949</name>
</gene>
<dbReference type="EMBL" id="LASV01000295">
    <property type="protein sequence ID" value="KKA20042.1"/>
    <property type="molecule type" value="Genomic_DNA"/>
</dbReference>
<evidence type="ECO:0000256" key="2">
    <source>
        <dbReference type="SAM" id="MobiDB-lite"/>
    </source>
</evidence>
<reference evidence="3 4" key="1">
    <citation type="submission" date="2015-04" db="EMBL/GenBank/DDBJ databases">
        <authorList>
            <person name="Heijne W.H."/>
            <person name="Fedorova N.D."/>
            <person name="Nierman W.C."/>
            <person name="Vollebregt A.W."/>
            <person name="Zhao Z."/>
            <person name="Wu L."/>
            <person name="Kumar M."/>
            <person name="Stam H."/>
            <person name="van den Berg M.A."/>
            <person name="Pel H.J."/>
        </authorList>
    </citation>
    <scope>NUCLEOTIDE SEQUENCE [LARGE SCALE GENOMIC DNA]</scope>
    <source>
        <strain evidence="3 4">CBS 393.64</strain>
    </source>
</reference>
<comment type="caution">
    <text evidence="3">The sequence shown here is derived from an EMBL/GenBank/DDBJ whole genome shotgun (WGS) entry which is preliminary data.</text>
</comment>
<name>A0A0F4YP47_RASE3</name>
<sequence>MPPRELRFRPGSCALRLSNIERLSPDQKTELVRSVANDITAVFIYIARQAEAGNLTTANTEPINDVISVIRDTEVKHRQKLEDKLARYERAAQRRRRERRWLRVELGRVIRRTKVAAASWKTKTDELTARLAEAQKRLAFVQEKYELLLSSKRQDHHHQQDESESDKKDAGNENSVHPSCEGEEEKEKKKNEADVTIEAQ</sequence>
<dbReference type="GeneID" id="25318269"/>
<feature type="region of interest" description="Disordered" evidence="2">
    <location>
        <begin position="151"/>
        <end position="200"/>
    </location>
</feature>
<accession>A0A0F4YP47</accession>
<evidence type="ECO:0000313" key="3">
    <source>
        <dbReference type="EMBL" id="KKA20042.1"/>
    </source>
</evidence>
<dbReference type="Proteomes" id="UP000053958">
    <property type="component" value="Unassembled WGS sequence"/>
</dbReference>
<feature type="compositionally biased region" description="Basic and acidic residues" evidence="2">
    <location>
        <begin position="157"/>
        <end position="171"/>
    </location>
</feature>
<protein>
    <submittedName>
        <fullName evidence="3">Uncharacterized protein</fullName>
    </submittedName>
</protein>
<keyword evidence="4" id="KW-1185">Reference proteome</keyword>
<dbReference type="OrthoDB" id="4369471at2759"/>
<keyword evidence="1" id="KW-0175">Coiled coil</keyword>
<evidence type="ECO:0000256" key="1">
    <source>
        <dbReference type="SAM" id="Coils"/>
    </source>
</evidence>
<evidence type="ECO:0000313" key="4">
    <source>
        <dbReference type="Proteomes" id="UP000053958"/>
    </source>
</evidence>
<dbReference type="RefSeq" id="XP_013326654.1">
    <property type="nucleotide sequence ID" value="XM_013471200.1"/>
</dbReference>
<feature type="coiled-coil region" evidence="1">
    <location>
        <begin position="71"/>
        <end position="151"/>
    </location>
</feature>
<dbReference type="STRING" id="1408163.A0A0F4YP47"/>
<dbReference type="AlphaFoldDB" id="A0A0F4YP47"/>
<proteinExistence type="predicted"/>
<organism evidence="3 4">
    <name type="scientific">Rasamsonia emersonii (strain ATCC 16479 / CBS 393.64 / IMI 116815)</name>
    <dbReference type="NCBI Taxonomy" id="1408163"/>
    <lineage>
        <taxon>Eukaryota</taxon>
        <taxon>Fungi</taxon>
        <taxon>Dikarya</taxon>
        <taxon>Ascomycota</taxon>
        <taxon>Pezizomycotina</taxon>
        <taxon>Eurotiomycetes</taxon>
        <taxon>Eurotiomycetidae</taxon>
        <taxon>Eurotiales</taxon>
        <taxon>Trichocomaceae</taxon>
        <taxon>Rasamsonia</taxon>
    </lineage>
</organism>